<dbReference type="GO" id="GO:0060271">
    <property type="term" value="P:cilium assembly"/>
    <property type="evidence" value="ECO:0007669"/>
    <property type="project" value="TreeGrafter"/>
</dbReference>
<sequence length="406" mass="46439">MQQESLRNSLHRTTEIKETEAQSKFFNERVTQIETYFGDLCAEFINYTRRTAKLRNNGDELSKILLNYSINEKINRTSARTLRRFAELLSTIEDYRHAEVDRLFAKVITPLSTYGEEVKRVRTNIRVETAARKKEVSQLKRLGREPLRGAEERLNIATRCATRSADALERQVIQFEAKKLKGLKDILTDFVHIEMLWHAKALETLTEAFNVVQSMQEEVDLADFRNTLFRSGTLASLDGDHFQSPQIAYDVAKSNSVPALNSSSPKSRGRQTQPAADTRRRENLGRENYFPSRGAVRLKNGAKFDGDDGDYEDDEDEEEDEGDDDDDDECDGNYDDADENVYDYDEEEEEEDDNDDEGVQDEEEEEDATAEEGSEIQTTPRRPSRKPVATATPLKSALKQPSVHTR</sequence>
<evidence type="ECO:0000313" key="2">
    <source>
        <dbReference type="WBParaSite" id="MCU_004768-RB"/>
    </source>
</evidence>
<feature type="compositionally biased region" description="Acidic residues" evidence="1">
    <location>
        <begin position="307"/>
        <end position="374"/>
    </location>
</feature>
<dbReference type="InterPro" id="IPR009602">
    <property type="entry name" value="CBAR/FAM92"/>
</dbReference>
<feature type="compositionally biased region" description="Polar residues" evidence="1">
    <location>
        <begin position="256"/>
        <end position="275"/>
    </location>
</feature>
<name>A0A5K3F1D3_MESCO</name>
<dbReference type="GO" id="GO:0036064">
    <property type="term" value="C:ciliary basal body"/>
    <property type="evidence" value="ECO:0007669"/>
    <property type="project" value="TreeGrafter"/>
</dbReference>
<protein>
    <submittedName>
        <fullName evidence="2">Protein FAM92B</fullName>
    </submittedName>
</protein>
<dbReference type="PANTHER" id="PTHR21223:SF2">
    <property type="entry name" value="CBY1-INTERACTING BAR DOMAIN-CONTAINING PROTEIN HOMOLOG"/>
    <property type="match status" value="1"/>
</dbReference>
<dbReference type="GO" id="GO:0035869">
    <property type="term" value="C:ciliary transition zone"/>
    <property type="evidence" value="ECO:0007669"/>
    <property type="project" value="TreeGrafter"/>
</dbReference>
<accession>A0A5K3F1D3</accession>
<dbReference type="AlphaFoldDB" id="A0A5K3F1D3"/>
<dbReference type="Pfam" id="PF06730">
    <property type="entry name" value="FAM92"/>
    <property type="match status" value="1"/>
</dbReference>
<evidence type="ECO:0000256" key="1">
    <source>
        <dbReference type="SAM" id="MobiDB-lite"/>
    </source>
</evidence>
<dbReference type="SUPFAM" id="SSF103657">
    <property type="entry name" value="BAR/IMD domain-like"/>
    <property type="match status" value="1"/>
</dbReference>
<feature type="region of interest" description="Disordered" evidence="1">
    <location>
        <begin position="256"/>
        <end position="406"/>
    </location>
</feature>
<dbReference type="PANTHER" id="PTHR21223">
    <property type="entry name" value="CBY1-INTERACTING BAR DOMAIN-CONTAINING PROTEIN HOMOLOG"/>
    <property type="match status" value="1"/>
</dbReference>
<dbReference type="WBParaSite" id="MCU_004768-RB">
    <property type="protein sequence ID" value="MCU_004768-RB"/>
    <property type="gene ID" value="MCU_004768"/>
</dbReference>
<reference evidence="2" key="1">
    <citation type="submission" date="2019-11" db="UniProtKB">
        <authorList>
            <consortium name="WormBaseParasite"/>
        </authorList>
    </citation>
    <scope>IDENTIFICATION</scope>
</reference>
<organism evidence="2">
    <name type="scientific">Mesocestoides corti</name>
    <name type="common">Flatworm</name>
    <dbReference type="NCBI Taxonomy" id="53468"/>
    <lineage>
        <taxon>Eukaryota</taxon>
        <taxon>Metazoa</taxon>
        <taxon>Spiralia</taxon>
        <taxon>Lophotrochozoa</taxon>
        <taxon>Platyhelminthes</taxon>
        <taxon>Cestoda</taxon>
        <taxon>Eucestoda</taxon>
        <taxon>Cyclophyllidea</taxon>
        <taxon>Mesocestoididae</taxon>
        <taxon>Mesocestoides</taxon>
    </lineage>
</organism>
<dbReference type="Gene3D" id="1.20.1270.60">
    <property type="entry name" value="Arfaptin homology (AH) domain/BAR domain"/>
    <property type="match status" value="1"/>
</dbReference>
<proteinExistence type="predicted"/>
<dbReference type="InterPro" id="IPR027267">
    <property type="entry name" value="AH/BAR_dom_sf"/>
</dbReference>